<evidence type="ECO:0000256" key="1">
    <source>
        <dbReference type="SAM" id="MobiDB-lite"/>
    </source>
</evidence>
<keyword evidence="3" id="KW-1185">Reference proteome</keyword>
<dbReference type="AlphaFoldDB" id="E9DGA7"/>
<dbReference type="OMA" id="RAMMINQ"/>
<dbReference type="Proteomes" id="UP000002497">
    <property type="component" value="Unassembled WGS sequence"/>
</dbReference>
<dbReference type="HOGENOM" id="CLU_821385_0_0_1"/>
<name>E9DGA7_COCPS</name>
<accession>E9DGA7</accession>
<feature type="region of interest" description="Disordered" evidence="1">
    <location>
        <begin position="303"/>
        <end position="338"/>
    </location>
</feature>
<dbReference type="VEuPathDB" id="FungiDB:CPSG_08856"/>
<dbReference type="eggNOG" id="ENOG502SZMT">
    <property type="taxonomic scope" value="Eukaryota"/>
</dbReference>
<dbReference type="Gene3D" id="3.90.20.10">
    <property type="match status" value="1"/>
</dbReference>
<dbReference type="OrthoDB" id="4833301at2759"/>
<feature type="compositionally biased region" description="Basic and acidic residues" evidence="1">
    <location>
        <begin position="303"/>
        <end position="317"/>
    </location>
</feature>
<sequence length="338" mass="38387">MPAYPWTEEIWISSNTKAFGFAAPSYAQGASWATWPNEGQFGLELFKEGLRATGYAIIVGAFEKHRVFSGARVDRRFQVQRDYMDIPIQDMSDQLTTLYGKFESIHRWLEGIDDRFEAVGGRFEAVDGQLDAINGRLDDLGHELKCQREYMDDQFGSVYASARQLRAMMINQNGTRGGKVLEPVGVYRNGAYCIPDNFPKTVSEFWKLRKHSKLPQLTSLSLFYNVTREELIEPDIDDSDSEGQEVPYASVSLQQLIEKFPEMAHMALADRFGLQYGKISASMQRLENFKETVIGKRAQIEESSRDARKFVRSEETRAAPSRQNTPSAFTPIPSIFGQ</sequence>
<dbReference type="EMBL" id="GL636505">
    <property type="protein sequence ID" value="EFW14598.1"/>
    <property type="molecule type" value="Genomic_DNA"/>
</dbReference>
<reference evidence="3" key="1">
    <citation type="journal article" date="2010" name="Genome Res.">
        <title>Population genomic sequencing of Coccidioides fungi reveals recent hybridization and transposon control.</title>
        <authorList>
            <person name="Neafsey D.E."/>
            <person name="Barker B.M."/>
            <person name="Sharpton T.J."/>
            <person name="Stajich J.E."/>
            <person name="Park D.J."/>
            <person name="Whiston E."/>
            <person name="Hung C.-Y."/>
            <person name="McMahan C."/>
            <person name="White J."/>
            <person name="Sykes S."/>
            <person name="Heiman D."/>
            <person name="Young S."/>
            <person name="Zeng Q."/>
            <person name="Abouelleil A."/>
            <person name="Aftuck L."/>
            <person name="Bessette D."/>
            <person name="Brown A."/>
            <person name="FitzGerald M."/>
            <person name="Lui A."/>
            <person name="Macdonald J.P."/>
            <person name="Priest M."/>
            <person name="Orbach M.J."/>
            <person name="Galgiani J.N."/>
            <person name="Kirkland T.N."/>
            <person name="Cole G.T."/>
            <person name="Birren B.W."/>
            <person name="Henn M.R."/>
            <person name="Taylor J.W."/>
            <person name="Rounsley S.D."/>
        </authorList>
    </citation>
    <scope>NUCLEOTIDE SEQUENCE [LARGE SCALE GENOMIC DNA]</scope>
    <source>
        <strain evidence="3">RMSCC 757 / Silveira</strain>
    </source>
</reference>
<gene>
    <name evidence="2" type="ORF">CPSG_08856</name>
</gene>
<dbReference type="STRING" id="443226.E9DGA7"/>
<organism evidence="3">
    <name type="scientific">Coccidioides posadasii (strain RMSCC 757 / Silveira)</name>
    <name type="common">Valley fever fungus</name>
    <dbReference type="NCBI Taxonomy" id="443226"/>
    <lineage>
        <taxon>Eukaryota</taxon>
        <taxon>Fungi</taxon>
        <taxon>Dikarya</taxon>
        <taxon>Ascomycota</taxon>
        <taxon>Pezizomycotina</taxon>
        <taxon>Eurotiomycetes</taxon>
        <taxon>Eurotiomycetidae</taxon>
        <taxon>Onygenales</taxon>
        <taxon>Onygenaceae</taxon>
        <taxon>Coccidioides</taxon>
    </lineage>
</organism>
<dbReference type="VEuPathDB" id="FungiDB:D8B26_006977"/>
<proteinExistence type="predicted"/>
<reference evidence="3" key="2">
    <citation type="submission" date="2010-03" db="EMBL/GenBank/DDBJ databases">
        <title>The genome sequence of Coccidioides posadasii strain Silveira.</title>
        <authorList>
            <consortium name="The Broad Institute Genome Sequencing Center for Infectious Disease"/>
            <person name="Neafsey D."/>
            <person name="Orbach M."/>
            <person name="Henn M.R."/>
            <person name="Cole G.T."/>
            <person name="Galgiani J."/>
            <person name="Gardner M.J."/>
            <person name="Kirkland T.N."/>
            <person name="Taylor J.W."/>
            <person name="Young S.K."/>
            <person name="Zeng Q."/>
            <person name="Koehrsen M."/>
            <person name="Alvarado L."/>
            <person name="Berlin A."/>
            <person name="Borenstein D."/>
            <person name="Chapman S.B."/>
            <person name="Chen Z."/>
            <person name="Engels R."/>
            <person name="Freedman E."/>
            <person name="Gellesch M."/>
            <person name="Goldberg J."/>
            <person name="Griggs A."/>
            <person name="Gujja S."/>
            <person name="Heilman E."/>
            <person name="Heiman D."/>
            <person name="Howarth C."/>
            <person name="Jen D."/>
            <person name="Larson L."/>
            <person name="Mehta T."/>
            <person name="Neiman D."/>
            <person name="Park D."/>
            <person name="Pearson M."/>
            <person name="Richards J."/>
            <person name="Roberts A."/>
            <person name="Saif S."/>
            <person name="Shea T."/>
            <person name="Shenoy N."/>
            <person name="Sisk P."/>
            <person name="Stolte C."/>
            <person name="Sykes S."/>
            <person name="Walk T."/>
            <person name="White J."/>
            <person name="Yandava C."/>
            <person name="Haas B."/>
            <person name="Nusbaum C."/>
            <person name="Birren B."/>
        </authorList>
    </citation>
    <scope>NUCLEOTIDE SEQUENCE [LARGE SCALE GENOMIC DNA]</scope>
    <source>
        <strain evidence="3">RMSCC 757 / Silveira</strain>
    </source>
</reference>
<protein>
    <submittedName>
        <fullName evidence="2">Uncharacterized protein</fullName>
    </submittedName>
</protein>
<evidence type="ECO:0000313" key="3">
    <source>
        <dbReference type="Proteomes" id="UP000002497"/>
    </source>
</evidence>
<evidence type="ECO:0000313" key="2">
    <source>
        <dbReference type="EMBL" id="EFW14598.1"/>
    </source>
</evidence>